<comment type="caution">
    <text evidence="1">The sequence shown here is derived from an EMBL/GenBank/DDBJ whole genome shotgun (WGS) entry which is preliminary data.</text>
</comment>
<accession>A0A0R1WRB2</accession>
<reference evidence="1 2" key="1">
    <citation type="journal article" date="2015" name="Genome Announc.">
        <title>Expanding the biotechnology potential of lactobacilli through comparative genomics of 213 strains and associated genera.</title>
        <authorList>
            <person name="Sun Z."/>
            <person name="Harris H.M."/>
            <person name="McCann A."/>
            <person name="Guo C."/>
            <person name="Argimon S."/>
            <person name="Zhang W."/>
            <person name="Yang X."/>
            <person name="Jeffery I.B."/>
            <person name="Cooney J.C."/>
            <person name="Kagawa T.F."/>
            <person name="Liu W."/>
            <person name="Song Y."/>
            <person name="Salvetti E."/>
            <person name="Wrobel A."/>
            <person name="Rasinkangas P."/>
            <person name="Parkhill J."/>
            <person name="Rea M.C."/>
            <person name="O'Sullivan O."/>
            <person name="Ritari J."/>
            <person name="Douillard F.P."/>
            <person name="Paul Ross R."/>
            <person name="Yang R."/>
            <person name="Briner A.E."/>
            <person name="Felis G.E."/>
            <person name="de Vos W.M."/>
            <person name="Barrangou R."/>
            <person name="Klaenhammer T.R."/>
            <person name="Caufield P.W."/>
            <person name="Cui Y."/>
            <person name="Zhang H."/>
            <person name="O'Toole P.W."/>
        </authorList>
    </citation>
    <scope>NUCLEOTIDE SEQUENCE [LARGE SCALE GENOMIC DNA]</scope>
    <source>
        <strain evidence="1 2">DSM 18933</strain>
    </source>
</reference>
<evidence type="ECO:0000313" key="1">
    <source>
        <dbReference type="EMBL" id="KRM20290.1"/>
    </source>
</evidence>
<dbReference type="AlphaFoldDB" id="A0A0R1WRB2"/>
<evidence type="ECO:0000313" key="2">
    <source>
        <dbReference type="Proteomes" id="UP000051054"/>
    </source>
</evidence>
<dbReference type="EMBL" id="AZGD01000006">
    <property type="protein sequence ID" value="KRM20290.1"/>
    <property type="molecule type" value="Genomic_DNA"/>
</dbReference>
<dbReference type="RefSeq" id="WP_025021957.1">
    <property type="nucleotide sequence ID" value="NZ_AZGD01000006.1"/>
</dbReference>
<dbReference type="PATRIC" id="fig|1423755.3.peg.225"/>
<dbReference type="Proteomes" id="UP000051054">
    <property type="component" value="Unassembled WGS sequence"/>
</dbReference>
<proteinExistence type="predicted"/>
<organism evidence="1 2">
    <name type="scientific">Ligilactobacillus hayakitensis DSM 18933 = JCM 14209</name>
    <dbReference type="NCBI Taxonomy" id="1423755"/>
    <lineage>
        <taxon>Bacteria</taxon>
        <taxon>Bacillati</taxon>
        <taxon>Bacillota</taxon>
        <taxon>Bacilli</taxon>
        <taxon>Lactobacillales</taxon>
        <taxon>Lactobacillaceae</taxon>
        <taxon>Ligilactobacillus</taxon>
    </lineage>
</organism>
<sequence length="86" mass="10235">MKTIIEKYIEDIDERIEHRKNSIDQWFDTLALLLRDYKDGKKNKLQTLIETKNIIEAIEARSSENNELLAIQAMLTRMNQEVKEKN</sequence>
<dbReference type="STRING" id="1423755.FC40_GL000209"/>
<gene>
    <name evidence="1" type="ORF">FC40_GL000209</name>
</gene>
<protein>
    <submittedName>
        <fullName evidence="1">Uncharacterized protein</fullName>
    </submittedName>
</protein>
<keyword evidence="2" id="KW-1185">Reference proteome</keyword>
<name>A0A0R1WRB2_9LACO</name>